<evidence type="ECO:0000313" key="4">
    <source>
        <dbReference type="EMBL" id="MCZ4280503.1"/>
    </source>
</evidence>
<name>A0ABT4LHB8_9PROT</name>
<comment type="caution">
    <text evidence="4">The sequence shown here is derived from an EMBL/GenBank/DDBJ whole genome shotgun (WGS) entry which is preliminary data.</text>
</comment>
<sequence length="168" mass="18885">MLNISPNYKAQDFVGTTMPKTVEASKNIITLKTRFGVMELDRDRAIKMPQGVVGFSEYKEFGLTVPVHPVLEGFTLMQSIQEAELTFILKPYDLQSGLISDTDLAGAIQQYAIAPENVAIMLITTLRQTADGLRKTVNMRAPVLIDTQRQMAWQHILSSEDYNVRHNI</sequence>
<protein>
    <submittedName>
        <fullName evidence="4">Flagellar assembly protein FliW</fullName>
    </submittedName>
</protein>
<dbReference type="PANTHER" id="PTHR39190:SF1">
    <property type="entry name" value="FLAGELLAR ASSEMBLY FACTOR FLIW"/>
    <property type="match status" value="1"/>
</dbReference>
<keyword evidence="4" id="KW-0969">Cilium</keyword>
<gene>
    <name evidence="4" type="ORF">O4H49_06925</name>
</gene>
<reference evidence="4" key="1">
    <citation type="submission" date="2022-12" db="EMBL/GenBank/DDBJ databases">
        <title>Bacterial isolates from different developmental stages of Nematostella vectensis.</title>
        <authorList>
            <person name="Fraune S."/>
        </authorList>
    </citation>
    <scope>NUCLEOTIDE SEQUENCE</scope>
    <source>
        <strain evidence="4">G21630-S1</strain>
    </source>
</reference>
<keyword evidence="3" id="KW-0810">Translation regulation</keyword>
<evidence type="ECO:0000313" key="5">
    <source>
        <dbReference type="Proteomes" id="UP001069802"/>
    </source>
</evidence>
<dbReference type="Proteomes" id="UP001069802">
    <property type="component" value="Unassembled WGS sequence"/>
</dbReference>
<dbReference type="PANTHER" id="PTHR39190">
    <property type="entry name" value="FLAGELLAR ASSEMBLY FACTOR FLIW"/>
    <property type="match status" value="1"/>
</dbReference>
<dbReference type="RefSeq" id="WP_269422698.1">
    <property type="nucleotide sequence ID" value="NZ_JAPWGY010000002.1"/>
</dbReference>
<keyword evidence="1" id="KW-0963">Cytoplasm</keyword>
<dbReference type="EMBL" id="JAPWGY010000002">
    <property type="protein sequence ID" value="MCZ4280503.1"/>
    <property type="molecule type" value="Genomic_DNA"/>
</dbReference>
<accession>A0ABT4LHB8</accession>
<keyword evidence="5" id="KW-1185">Reference proteome</keyword>
<organism evidence="4 5">
    <name type="scientific">Kiloniella laminariae</name>
    <dbReference type="NCBI Taxonomy" id="454162"/>
    <lineage>
        <taxon>Bacteria</taxon>
        <taxon>Pseudomonadati</taxon>
        <taxon>Pseudomonadota</taxon>
        <taxon>Alphaproteobacteria</taxon>
        <taxon>Rhodospirillales</taxon>
        <taxon>Kiloniellaceae</taxon>
        <taxon>Kiloniella</taxon>
    </lineage>
</organism>
<dbReference type="InterPro" id="IPR003775">
    <property type="entry name" value="Flagellar_assembly_factor_FliW"/>
</dbReference>
<keyword evidence="4" id="KW-0966">Cell projection</keyword>
<dbReference type="Gene3D" id="2.30.290.10">
    <property type="entry name" value="BH3618-like"/>
    <property type="match status" value="1"/>
</dbReference>
<proteinExistence type="predicted"/>
<keyword evidence="4" id="KW-0282">Flagellum</keyword>
<evidence type="ECO:0000256" key="1">
    <source>
        <dbReference type="ARBA" id="ARBA00022490"/>
    </source>
</evidence>
<dbReference type="SUPFAM" id="SSF141457">
    <property type="entry name" value="BH3618-like"/>
    <property type="match status" value="1"/>
</dbReference>
<keyword evidence="2" id="KW-1005">Bacterial flagellum biogenesis</keyword>
<dbReference type="Pfam" id="PF02623">
    <property type="entry name" value="FliW"/>
    <property type="match status" value="1"/>
</dbReference>
<dbReference type="InterPro" id="IPR024046">
    <property type="entry name" value="Flagellar_assmbl_FliW_dom_sf"/>
</dbReference>
<evidence type="ECO:0000256" key="3">
    <source>
        <dbReference type="ARBA" id="ARBA00022845"/>
    </source>
</evidence>
<evidence type="ECO:0000256" key="2">
    <source>
        <dbReference type="ARBA" id="ARBA00022795"/>
    </source>
</evidence>